<dbReference type="AlphaFoldDB" id="A0A2M7VFX9"/>
<sequence>MTNLLKNKMSSKILIVALLTIALVGGVFIPTEPAAAAISGGTVAGNAAADLVVNTSGADYNVTFDTDIAATADSLWVIFPVGYTITDGDLTTAAVSDGTIASRILVNGVSRAVNNVTGDAANRKITIVLNAAIDLGTGTGTSFRILTGIQNRTTAGNTGTFTIDSNATAEVEQANVAAVTLTSGPVHHLKVTAASATPTAGADDELTVTAYDQWDNVCSAGANAYTGAKDLTFSGLA</sequence>
<feature type="non-terminal residue" evidence="1">
    <location>
        <position position="237"/>
    </location>
</feature>
<accession>A0A2M7VFX9</accession>
<comment type="caution">
    <text evidence="1">The sequence shown here is derived from an EMBL/GenBank/DDBJ whole genome shotgun (WGS) entry which is preliminary data.</text>
</comment>
<dbReference type="Proteomes" id="UP000230405">
    <property type="component" value="Unassembled WGS sequence"/>
</dbReference>
<evidence type="ECO:0000313" key="1">
    <source>
        <dbReference type="EMBL" id="PIZ99480.1"/>
    </source>
</evidence>
<evidence type="ECO:0000313" key="2">
    <source>
        <dbReference type="Proteomes" id="UP000230405"/>
    </source>
</evidence>
<name>A0A2M7VFX9_9BACT</name>
<proteinExistence type="predicted"/>
<gene>
    <name evidence="1" type="ORF">COX77_01380</name>
</gene>
<dbReference type="EMBL" id="PFPO01000025">
    <property type="protein sequence ID" value="PIZ99480.1"/>
    <property type="molecule type" value="Genomic_DNA"/>
</dbReference>
<organism evidence="1 2">
    <name type="scientific">Candidatus Komeilibacteria bacterium CG_4_10_14_0_2_um_filter_37_10</name>
    <dbReference type="NCBI Taxonomy" id="1974470"/>
    <lineage>
        <taxon>Bacteria</taxon>
        <taxon>Candidatus Komeiliibacteriota</taxon>
    </lineage>
</organism>
<protein>
    <submittedName>
        <fullName evidence="1">Uncharacterized protein</fullName>
    </submittedName>
</protein>
<reference evidence="2" key="1">
    <citation type="submission" date="2017-09" db="EMBL/GenBank/DDBJ databases">
        <title>Depth-based differentiation of microbial function through sediment-hosted aquifers and enrichment of novel symbionts in the deep terrestrial subsurface.</title>
        <authorList>
            <person name="Probst A.J."/>
            <person name="Ladd B."/>
            <person name="Jarett J.K."/>
            <person name="Geller-Mcgrath D.E."/>
            <person name="Sieber C.M.K."/>
            <person name="Emerson J.B."/>
            <person name="Anantharaman K."/>
            <person name="Thomas B.C."/>
            <person name="Malmstrom R."/>
            <person name="Stieglmeier M."/>
            <person name="Klingl A."/>
            <person name="Woyke T."/>
            <person name="Ryan C.M."/>
            <person name="Banfield J.F."/>
        </authorList>
    </citation>
    <scope>NUCLEOTIDE SEQUENCE [LARGE SCALE GENOMIC DNA]</scope>
</reference>